<proteinExistence type="predicted"/>
<dbReference type="AlphaFoldDB" id="A0A418Y7C0"/>
<dbReference type="GO" id="GO:0009297">
    <property type="term" value="P:pilus assembly"/>
    <property type="evidence" value="ECO:0007669"/>
    <property type="project" value="InterPro"/>
</dbReference>
<dbReference type="InterPro" id="IPR000015">
    <property type="entry name" value="Fimb_usher"/>
</dbReference>
<keyword evidence="2" id="KW-1185">Reference proteome</keyword>
<protein>
    <recommendedName>
        <fullName evidence="3">PapC-like C-terminal domain-containing protein</fullName>
    </recommendedName>
</protein>
<evidence type="ECO:0008006" key="3">
    <source>
        <dbReference type="Google" id="ProtNLM"/>
    </source>
</evidence>
<name>A0A418Y7C0_9BURK</name>
<dbReference type="PANTHER" id="PTHR30451">
    <property type="entry name" value="OUTER MEMBRANE USHER PROTEIN"/>
    <property type="match status" value="1"/>
</dbReference>
<dbReference type="OrthoDB" id="8587at2"/>
<dbReference type="Proteomes" id="UP000284006">
    <property type="component" value="Unassembled WGS sequence"/>
</dbReference>
<dbReference type="GO" id="GO:0009279">
    <property type="term" value="C:cell outer membrane"/>
    <property type="evidence" value="ECO:0007669"/>
    <property type="project" value="TreeGrafter"/>
</dbReference>
<gene>
    <name evidence="1" type="ORF">D3872_02345</name>
</gene>
<dbReference type="Gene3D" id="2.60.40.2610">
    <property type="entry name" value="Outer membrane usher protein FimD, plug domain"/>
    <property type="match status" value="1"/>
</dbReference>
<organism evidence="1 2">
    <name type="scientific">Massilia cavernae</name>
    <dbReference type="NCBI Taxonomy" id="2320864"/>
    <lineage>
        <taxon>Bacteria</taxon>
        <taxon>Pseudomonadati</taxon>
        <taxon>Pseudomonadota</taxon>
        <taxon>Betaproteobacteria</taxon>
        <taxon>Burkholderiales</taxon>
        <taxon>Oxalobacteraceae</taxon>
        <taxon>Telluria group</taxon>
        <taxon>Massilia</taxon>
    </lineage>
</organism>
<dbReference type="RefSeq" id="WP_119809298.1">
    <property type="nucleotide sequence ID" value="NZ_QYUP01000020.1"/>
</dbReference>
<dbReference type="Pfam" id="PF00577">
    <property type="entry name" value="Usher"/>
    <property type="match status" value="1"/>
</dbReference>
<dbReference type="InterPro" id="IPR042186">
    <property type="entry name" value="FimD_plug_dom"/>
</dbReference>
<dbReference type="PANTHER" id="PTHR30451:SF5">
    <property type="entry name" value="SLR0019 PROTEIN"/>
    <property type="match status" value="1"/>
</dbReference>
<reference evidence="1 2" key="1">
    <citation type="submission" date="2018-09" db="EMBL/GenBank/DDBJ databases">
        <authorList>
            <person name="Zhu H."/>
        </authorList>
    </citation>
    <scope>NUCLEOTIDE SEQUENCE [LARGE SCALE GENOMIC DNA]</scope>
    <source>
        <strain evidence="1 2">K1S02-61</strain>
    </source>
</reference>
<evidence type="ECO:0000313" key="1">
    <source>
        <dbReference type="EMBL" id="RJG25867.1"/>
    </source>
</evidence>
<dbReference type="EMBL" id="QYUP01000020">
    <property type="protein sequence ID" value="RJG25867.1"/>
    <property type="molecule type" value="Genomic_DNA"/>
</dbReference>
<sequence>MFDHGGEDIGAAYLGTRGEFMLNANRVNGQANLQLAARGGIALLGGHARATRRLDRSFAMVEVPVSQAIDIYANHVKVGQTGTDGVGFIPRLIPYEVNTVSLDDAGLPLSISLDMAQKSLDPDPRSGSLVKFSARKNQSATLILTDEFGKPLAIGTRVRVDGSIAEQEVALRGLVFIPEIDYPATVVVLDGDAHPRCRFTIPATPQAELFPVLGPFACTQEDE</sequence>
<dbReference type="GO" id="GO:0015473">
    <property type="term" value="F:fimbrial usher porin activity"/>
    <property type="evidence" value="ECO:0007669"/>
    <property type="project" value="InterPro"/>
</dbReference>
<accession>A0A418Y7C0</accession>
<evidence type="ECO:0000313" key="2">
    <source>
        <dbReference type="Proteomes" id="UP000284006"/>
    </source>
</evidence>
<comment type="caution">
    <text evidence="1">The sequence shown here is derived from an EMBL/GenBank/DDBJ whole genome shotgun (WGS) entry which is preliminary data.</text>
</comment>